<keyword evidence="2" id="KW-1185">Reference proteome</keyword>
<dbReference type="EMBL" id="JBFOLJ010000018">
    <property type="protein sequence ID" value="KAL2464474.1"/>
    <property type="molecule type" value="Genomic_DNA"/>
</dbReference>
<dbReference type="Proteomes" id="UP001604277">
    <property type="component" value="Unassembled WGS sequence"/>
</dbReference>
<reference evidence="2" key="1">
    <citation type="submission" date="2024-07" db="EMBL/GenBank/DDBJ databases">
        <title>Two chromosome-level genome assemblies of Korean endemic species Abeliophyllum distichum and Forsythia ovata (Oleaceae).</title>
        <authorList>
            <person name="Jang H."/>
        </authorList>
    </citation>
    <scope>NUCLEOTIDE SEQUENCE [LARGE SCALE GENOMIC DNA]</scope>
</reference>
<evidence type="ECO:0000313" key="2">
    <source>
        <dbReference type="Proteomes" id="UP001604277"/>
    </source>
</evidence>
<sequence>MALTVGIPAAIGAMLLLRKKIQTKDILRPIDPEIYVPEIIQQIKGAKVATVIFFHRDDCPFSSAAENFSLGRNGRYILTAAGNKMMPNFSTVLSPPLSSFCTVDRRVIFL</sequence>
<organism evidence="1 2">
    <name type="scientific">Forsythia ovata</name>
    <dbReference type="NCBI Taxonomy" id="205694"/>
    <lineage>
        <taxon>Eukaryota</taxon>
        <taxon>Viridiplantae</taxon>
        <taxon>Streptophyta</taxon>
        <taxon>Embryophyta</taxon>
        <taxon>Tracheophyta</taxon>
        <taxon>Spermatophyta</taxon>
        <taxon>Magnoliopsida</taxon>
        <taxon>eudicotyledons</taxon>
        <taxon>Gunneridae</taxon>
        <taxon>Pentapetalae</taxon>
        <taxon>asterids</taxon>
        <taxon>lamiids</taxon>
        <taxon>Lamiales</taxon>
        <taxon>Oleaceae</taxon>
        <taxon>Forsythieae</taxon>
        <taxon>Forsythia</taxon>
    </lineage>
</organism>
<proteinExistence type="predicted"/>
<dbReference type="AlphaFoldDB" id="A0ABD1PLI2"/>
<dbReference type="Gene3D" id="3.40.50.720">
    <property type="entry name" value="NAD(P)-binding Rossmann-like Domain"/>
    <property type="match status" value="1"/>
</dbReference>
<name>A0ABD1PLI2_9LAMI</name>
<evidence type="ECO:0000313" key="1">
    <source>
        <dbReference type="EMBL" id="KAL2464474.1"/>
    </source>
</evidence>
<accession>A0ABD1PLI2</accession>
<gene>
    <name evidence="1" type="ORF">Fot_52430</name>
</gene>
<protein>
    <submittedName>
        <fullName evidence="1">Lysine-ketoglutarate reductase/saccharopine dehydrogenase1</fullName>
    </submittedName>
</protein>
<comment type="caution">
    <text evidence="1">The sequence shown here is derived from an EMBL/GenBank/DDBJ whole genome shotgun (WGS) entry which is preliminary data.</text>
</comment>